<evidence type="ECO:0000256" key="5">
    <source>
        <dbReference type="ARBA" id="ARBA00023163"/>
    </source>
</evidence>
<reference evidence="8 9" key="1">
    <citation type="submission" date="2020-04" db="EMBL/GenBank/DDBJ databases">
        <title>Usitatibacter rugosus gen. nov., sp. nov. and Usitatibacter palustris sp. nov., novel members of Usitatibacteraceae fam. nov. within the order Nitrosomonadales isolated from soil.</title>
        <authorList>
            <person name="Huber K.J."/>
            <person name="Neumann-Schaal M."/>
            <person name="Geppert A."/>
            <person name="Luckner M."/>
            <person name="Wanner G."/>
            <person name="Overmann J."/>
        </authorList>
    </citation>
    <scope>NUCLEOTIDE SEQUENCE [LARGE SCALE GENOMIC DNA]</scope>
    <source>
        <strain evidence="8 9">Swamp67</strain>
    </source>
</reference>
<dbReference type="GO" id="GO:0005829">
    <property type="term" value="C:cytosol"/>
    <property type="evidence" value="ECO:0007669"/>
    <property type="project" value="TreeGrafter"/>
</dbReference>
<evidence type="ECO:0000259" key="7">
    <source>
        <dbReference type="Pfam" id="PF01029"/>
    </source>
</evidence>
<dbReference type="Gene3D" id="1.10.940.10">
    <property type="entry name" value="NusB-like"/>
    <property type="match status" value="1"/>
</dbReference>
<dbReference type="RefSeq" id="WP_171161453.1">
    <property type="nucleotide sequence ID" value="NZ_CP053073.1"/>
</dbReference>
<keyword evidence="4 6" id="KW-0805">Transcription regulation</keyword>
<sequence length="147" mass="16090">MKNSAKHLAREFAVQGLYQWLLGAGKPAQILKDLKDLEGYKEADAKFLKEAINGAIGGAEEFQAQLEPLADRKWADVSPVERAVLLLGAYELMRCPGVPYRVAINEGIELAKVFGGTDGHKYVNGILDKLAAQVRPEEVAAKRRTNA</sequence>
<dbReference type="InterPro" id="IPR006027">
    <property type="entry name" value="NusB_RsmB_TIM44"/>
</dbReference>
<evidence type="ECO:0000256" key="3">
    <source>
        <dbReference type="ARBA" id="ARBA00022884"/>
    </source>
</evidence>
<dbReference type="NCBIfam" id="TIGR01951">
    <property type="entry name" value="nusB"/>
    <property type="match status" value="1"/>
</dbReference>
<evidence type="ECO:0000256" key="6">
    <source>
        <dbReference type="HAMAP-Rule" id="MF_00073"/>
    </source>
</evidence>
<dbReference type="Proteomes" id="UP000503096">
    <property type="component" value="Chromosome"/>
</dbReference>
<evidence type="ECO:0000313" key="9">
    <source>
        <dbReference type="Proteomes" id="UP000503096"/>
    </source>
</evidence>
<keyword evidence="2 6" id="KW-0889">Transcription antitermination</keyword>
<dbReference type="GO" id="GO:0006353">
    <property type="term" value="P:DNA-templated transcription termination"/>
    <property type="evidence" value="ECO:0007669"/>
    <property type="project" value="UniProtKB-UniRule"/>
</dbReference>
<dbReference type="PANTHER" id="PTHR11078">
    <property type="entry name" value="N UTILIZATION SUBSTANCE PROTEIN B-RELATED"/>
    <property type="match status" value="1"/>
</dbReference>
<evidence type="ECO:0000256" key="4">
    <source>
        <dbReference type="ARBA" id="ARBA00023015"/>
    </source>
</evidence>
<dbReference type="GO" id="GO:0003723">
    <property type="term" value="F:RNA binding"/>
    <property type="evidence" value="ECO:0007669"/>
    <property type="project" value="UniProtKB-UniRule"/>
</dbReference>
<evidence type="ECO:0000313" key="8">
    <source>
        <dbReference type="EMBL" id="QJR14724.1"/>
    </source>
</evidence>
<dbReference type="EMBL" id="CP053073">
    <property type="protein sequence ID" value="QJR14724.1"/>
    <property type="molecule type" value="Genomic_DNA"/>
</dbReference>
<dbReference type="KEGG" id="upl:DSM104440_01534"/>
<dbReference type="SUPFAM" id="SSF48013">
    <property type="entry name" value="NusB-like"/>
    <property type="match status" value="1"/>
</dbReference>
<accession>A0A6M4H8L9</accession>
<dbReference type="PANTHER" id="PTHR11078:SF3">
    <property type="entry name" value="ANTITERMINATION NUSB DOMAIN-CONTAINING PROTEIN"/>
    <property type="match status" value="1"/>
</dbReference>
<dbReference type="HAMAP" id="MF_00073">
    <property type="entry name" value="NusB"/>
    <property type="match status" value="1"/>
</dbReference>
<dbReference type="InterPro" id="IPR035926">
    <property type="entry name" value="NusB-like_sf"/>
</dbReference>
<keyword evidence="5 6" id="KW-0804">Transcription</keyword>
<keyword evidence="3 6" id="KW-0694">RNA-binding</keyword>
<dbReference type="Pfam" id="PF01029">
    <property type="entry name" value="NusB"/>
    <property type="match status" value="1"/>
</dbReference>
<dbReference type="GO" id="GO:0031564">
    <property type="term" value="P:transcription antitermination"/>
    <property type="evidence" value="ECO:0007669"/>
    <property type="project" value="UniProtKB-KW"/>
</dbReference>
<evidence type="ECO:0000256" key="2">
    <source>
        <dbReference type="ARBA" id="ARBA00022814"/>
    </source>
</evidence>
<gene>
    <name evidence="6 8" type="primary">nusB</name>
    <name evidence="8" type="ORF">DSM104440_01534</name>
</gene>
<organism evidence="8 9">
    <name type="scientific">Usitatibacter palustris</name>
    <dbReference type="NCBI Taxonomy" id="2732487"/>
    <lineage>
        <taxon>Bacteria</taxon>
        <taxon>Pseudomonadati</taxon>
        <taxon>Pseudomonadota</taxon>
        <taxon>Betaproteobacteria</taxon>
        <taxon>Nitrosomonadales</taxon>
        <taxon>Usitatibacteraceae</taxon>
        <taxon>Usitatibacter</taxon>
    </lineage>
</organism>
<name>A0A6M4H8L9_9PROT</name>
<dbReference type="AlphaFoldDB" id="A0A6M4H8L9"/>
<feature type="domain" description="NusB/RsmB/TIM44" evidence="7">
    <location>
        <begin position="8"/>
        <end position="131"/>
    </location>
</feature>
<evidence type="ECO:0000256" key="1">
    <source>
        <dbReference type="ARBA" id="ARBA00005952"/>
    </source>
</evidence>
<dbReference type="InParanoid" id="A0A6M4H8L9"/>
<dbReference type="FunCoup" id="A0A6M4H8L9">
    <property type="interactions" value="383"/>
</dbReference>
<dbReference type="InterPro" id="IPR011605">
    <property type="entry name" value="NusB_fam"/>
</dbReference>
<protein>
    <recommendedName>
        <fullName evidence="6">Transcription antitermination protein NusB</fullName>
    </recommendedName>
    <alternativeName>
        <fullName evidence="6">Antitermination factor NusB</fullName>
    </alternativeName>
</protein>
<keyword evidence="9" id="KW-1185">Reference proteome</keyword>
<proteinExistence type="inferred from homology"/>
<comment type="function">
    <text evidence="6">Involved in transcription antitermination. Required for transcription of ribosomal RNA (rRNA) genes. Binds specifically to the boxA antiterminator sequence of the ribosomal RNA (rrn) operons.</text>
</comment>
<comment type="similarity">
    <text evidence="1 6">Belongs to the NusB family.</text>
</comment>